<evidence type="ECO:0000313" key="12">
    <source>
        <dbReference type="EMBL" id="QGW29047.1"/>
    </source>
</evidence>
<keyword evidence="6" id="KW-0812">Transmembrane</keyword>
<evidence type="ECO:0000313" key="13">
    <source>
        <dbReference type="Proteomes" id="UP000426027"/>
    </source>
</evidence>
<gene>
    <name evidence="12" type="ORF">GLV81_13895</name>
</gene>
<keyword evidence="3" id="KW-0813">Transport</keyword>
<sequence length="322" mass="37198">MKFCFRFICLISLCCLSKVELTAQAVGDTNILKLDYQGRRIMDADDAYSYLLKVWQEPPLWATDLYSYPDQKRLYTRHYADSTRRILQGLYTSYHPSGNISEQGMYENGKRHGRFEGWHENGKRSSLFQYNMGVMIDTNRRWNDAGELVYESVLNAEGTGYVKGMNRGAGFNESGPMLKGARHGEWTIYQEDRLMMKMQYIKDSIAISECYDSLGNVANGPCIYEREAMFPGGANGWYRYLQSNLRYPDEARRGEIQGVVKINFTVDKDGVLSEYSIASSPHESLSREVIRLLQKGPQWMPAIQYNRPVKMRHSQNVVFRLQ</sequence>
<keyword evidence="9" id="KW-0472">Membrane</keyword>
<proteinExistence type="inferred from homology"/>
<keyword evidence="7" id="KW-0653">Protein transport</keyword>
<dbReference type="Pfam" id="PF03544">
    <property type="entry name" value="TonB_C"/>
    <property type="match status" value="1"/>
</dbReference>
<evidence type="ECO:0000256" key="6">
    <source>
        <dbReference type="ARBA" id="ARBA00022692"/>
    </source>
</evidence>
<dbReference type="EMBL" id="CP046566">
    <property type="protein sequence ID" value="QGW29047.1"/>
    <property type="molecule type" value="Genomic_DNA"/>
</dbReference>
<dbReference type="PROSITE" id="PS52015">
    <property type="entry name" value="TONB_CTD"/>
    <property type="match status" value="1"/>
</dbReference>
<protein>
    <submittedName>
        <fullName evidence="12">TonB family protein</fullName>
    </submittedName>
</protein>
<dbReference type="GO" id="GO:0015031">
    <property type="term" value="P:protein transport"/>
    <property type="evidence" value="ECO:0007669"/>
    <property type="project" value="UniProtKB-KW"/>
</dbReference>
<dbReference type="Pfam" id="PF07661">
    <property type="entry name" value="MORN_2"/>
    <property type="match status" value="1"/>
</dbReference>
<dbReference type="KEGG" id="fls:GLV81_13895"/>
<dbReference type="NCBIfam" id="TIGR01352">
    <property type="entry name" value="tonB_Cterm"/>
    <property type="match status" value="1"/>
</dbReference>
<comment type="similarity">
    <text evidence="2">Belongs to the TonB family.</text>
</comment>
<dbReference type="SUPFAM" id="SSF74653">
    <property type="entry name" value="TolA/TonB C-terminal domain"/>
    <property type="match status" value="1"/>
</dbReference>
<evidence type="ECO:0000256" key="5">
    <source>
        <dbReference type="ARBA" id="ARBA00022519"/>
    </source>
</evidence>
<dbReference type="InterPro" id="IPR006260">
    <property type="entry name" value="TonB/TolA_C"/>
</dbReference>
<name>A0A6I6G911_9BACT</name>
<feature type="signal peptide" evidence="10">
    <location>
        <begin position="1"/>
        <end position="25"/>
    </location>
</feature>
<reference evidence="12 13" key="1">
    <citation type="submission" date="2019-11" db="EMBL/GenBank/DDBJ databases">
        <authorList>
            <person name="Im W.T."/>
        </authorList>
    </citation>
    <scope>NUCLEOTIDE SEQUENCE [LARGE SCALE GENOMIC DNA]</scope>
    <source>
        <strain evidence="12 13">SB-02</strain>
    </source>
</reference>
<dbReference type="GO" id="GO:0098797">
    <property type="term" value="C:plasma membrane protein complex"/>
    <property type="evidence" value="ECO:0007669"/>
    <property type="project" value="TreeGrafter"/>
</dbReference>
<evidence type="ECO:0000259" key="11">
    <source>
        <dbReference type="PROSITE" id="PS52015"/>
    </source>
</evidence>
<feature type="domain" description="TonB C-terminal" evidence="11">
    <location>
        <begin position="232"/>
        <end position="322"/>
    </location>
</feature>
<dbReference type="InterPro" id="IPR051045">
    <property type="entry name" value="TonB-dependent_transducer"/>
</dbReference>
<keyword evidence="4" id="KW-1003">Cell membrane</keyword>
<keyword evidence="8" id="KW-1133">Transmembrane helix</keyword>
<dbReference type="PANTHER" id="PTHR33446:SF2">
    <property type="entry name" value="PROTEIN TONB"/>
    <property type="match status" value="1"/>
</dbReference>
<keyword evidence="13" id="KW-1185">Reference proteome</keyword>
<dbReference type="InterPro" id="IPR011652">
    <property type="entry name" value="MORN_2"/>
</dbReference>
<evidence type="ECO:0000256" key="2">
    <source>
        <dbReference type="ARBA" id="ARBA00006555"/>
    </source>
</evidence>
<accession>A0A6I6G911</accession>
<evidence type="ECO:0000256" key="9">
    <source>
        <dbReference type="ARBA" id="ARBA00023136"/>
    </source>
</evidence>
<dbReference type="GO" id="GO:0055085">
    <property type="term" value="P:transmembrane transport"/>
    <property type="evidence" value="ECO:0007669"/>
    <property type="project" value="InterPro"/>
</dbReference>
<evidence type="ECO:0000256" key="1">
    <source>
        <dbReference type="ARBA" id="ARBA00004383"/>
    </source>
</evidence>
<evidence type="ECO:0000256" key="3">
    <source>
        <dbReference type="ARBA" id="ARBA00022448"/>
    </source>
</evidence>
<keyword evidence="5" id="KW-0997">Cell inner membrane</keyword>
<dbReference type="AlphaFoldDB" id="A0A6I6G911"/>
<dbReference type="Proteomes" id="UP000426027">
    <property type="component" value="Chromosome"/>
</dbReference>
<dbReference type="GO" id="GO:0031992">
    <property type="term" value="F:energy transducer activity"/>
    <property type="evidence" value="ECO:0007669"/>
    <property type="project" value="TreeGrafter"/>
</dbReference>
<feature type="chain" id="PRO_5026102242" evidence="10">
    <location>
        <begin position="26"/>
        <end position="322"/>
    </location>
</feature>
<comment type="subcellular location">
    <subcellularLocation>
        <location evidence="1">Cell inner membrane</location>
        <topology evidence="1">Single-pass membrane protein</topology>
        <orientation evidence="1">Periplasmic side</orientation>
    </subcellularLocation>
</comment>
<dbReference type="SUPFAM" id="SSF82185">
    <property type="entry name" value="Histone H3 K4-specific methyltransferase SET7/9 N-terminal domain"/>
    <property type="match status" value="1"/>
</dbReference>
<evidence type="ECO:0000256" key="10">
    <source>
        <dbReference type="SAM" id="SignalP"/>
    </source>
</evidence>
<dbReference type="InterPro" id="IPR037682">
    <property type="entry name" value="TonB_C"/>
</dbReference>
<organism evidence="12 13">
    <name type="scientific">Phnomibacter ginsenosidimutans</name>
    <dbReference type="NCBI Taxonomy" id="2676868"/>
    <lineage>
        <taxon>Bacteria</taxon>
        <taxon>Pseudomonadati</taxon>
        <taxon>Bacteroidota</taxon>
        <taxon>Chitinophagia</taxon>
        <taxon>Chitinophagales</taxon>
        <taxon>Chitinophagaceae</taxon>
        <taxon>Phnomibacter</taxon>
    </lineage>
</organism>
<dbReference type="Gene3D" id="3.30.1150.10">
    <property type="match status" value="1"/>
</dbReference>
<dbReference type="PANTHER" id="PTHR33446">
    <property type="entry name" value="PROTEIN TONB-RELATED"/>
    <property type="match status" value="1"/>
</dbReference>
<evidence type="ECO:0000256" key="7">
    <source>
        <dbReference type="ARBA" id="ARBA00022927"/>
    </source>
</evidence>
<keyword evidence="10" id="KW-0732">Signal</keyword>
<evidence type="ECO:0000256" key="8">
    <source>
        <dbReference type="ARBA" id="ARBA00022989"/>
    </source>
</evidence>
<dbReference type="Gene3D" id="3.90.930.1">
    <property type="match status" value="1"/>
</dbReference>
<evidence type="ECO:0000256" key="4">
    <source>
        <dbReference type="ARBA" id="ARBA00022475"/>
    </source>
</evidence>